<name>A0AAE0SRL5_9BIVA</name>
<reference evidence="1" key="1">
    <citation type="journal article" date="2021" name="Genome Biol. Evol.">
        <title>A High-Quality Reference Genome for a Parasitic Bivalve with Doubly Uniparental Inheritance (Bivalvia: Unionida).</title>
        <authorList>
            <person name="Smith C.H."/>
        </authorList>
    </citation>
    <scope>NUCLEOTIDE SEQUENCE</scope>
    <source>
        <strain evidence="1">CHS0354</strain>
    </source>
</reference>
<proteinExistence type="predicted"/>
<reference evidence="1" key="3">
    <citation type="submission" date="2023-05" db="EMBL/GenBank/DDBJ databases">
        <authorList>
            <person name="Smith C.H."/>
        </authorList>
    </citation>
    <scope>NUCLEOTIDE SEQUENCE</scope>
    <source>
        <strain evidence="1">CHS0354</strain>
        <tissue evidence="1">Mantle</tissue>
    </source>
</reference>
<keyword evidence="2" id="KW-1185">Reference proteome</keyword>
<evidence type="ECO:0000313" key="2">
    <source>
        <dbReference type="Proteomes" id="UP001195483"/>
    </source>
</evidence>
<dbReference type="AlphaFoldDB" id="A0AAE0SRL5"/>
<comment type="caution">
    <text evidence="1">The sequence shown here is derived from an EMBL/GenBank/DDBJ whole genome shotgun (WGS) entry which is preliminary data.</text>
</comment>
<gene>
    <name evidence="1" type="ORF">CHS0354_038023</name>
</gene>
<dbReference type="Proteomes" id="UP001195483">
    <property type="component" value="Unassembled WGS sequence"/>
</dbReference>
<reference evidence="1" key="2">
    <citation type="journal article" date="2021" name="Genome Biol. Evol.">
        <title>Developing a high-quality reference genome for a parasitic bivalve with doubly uniparental inheritance (Bivalvia: Unionida).</title>
        <authorList>
            <person name="Smith C.H."/>
        </authorList>
    </citation>
    <scope>NUCLEOTIDE SEQUENCE</scope>
    <source>
        <strain evidence="1">CHS0354</strain>
        <tissue evidence="1">Mantle</tissue>
    </source>
</reference>
<dbReference type="EMBL" id="JAEAOA010002221">
    <property type="protein sequence ID" value="KAK3596688.1"/>
    <property type="molecule type" value="Genomic_DNA"/>
</dbReference>
<protein>
    <submittedName>
        <fullName evidence="1">Uncharacterized protein</fullName>
    </submittedName>
</protein>
<organism evidence="1 2">
    <name type="scientific">Potamilus streckersoni</name>
    <dbReference type="NCBI Taxonomy" id="2493646"/>
    <lineage>
        <taxon>Eukaryota</taxon>
        <taxon>Metazoa</taxon>
        <taxon>Spiralia</taxon>
        <taxon>Lophotrochozoa</taxon>
        <taxon>Mollusca</taxon>
        <taxon>Bivalvia</taxon>
        <taxon>Autobranchia</taxon>
        <taxon>Heteroconchia</taxon>
        <taxon>Palaeoheterodonta</taxon>
        <taxon>Unionida</taxon>
        <taxon>Unionoidea</taxon>
        <taxon>Unionidae</taxon>
        <taxon>Ambleminae</taxon>
        <taxon>Lampsilini</taxon>
        <taxon>Potamilus</taxon>
    </lineage>
</organism>
<sequence length="75" mass="8272">MLKKGVFSDIFLDPCGVAEFTEAINQKNQTIALSRILPLPGINSTWKTLRTCALKKNNTFLFIALSIEGLNEDSA</sequence>
<accession>A0AAE0SRL5</accession>
<evidence type="ECO:0000313" key="1">
    <source>
        <dbReference type="EMBL" id="KAK3596688.1"/>
    </source>
</evidence>